<keyword evidence="3" id="KW-0812">Transmembrane</keyword>
<feature type="domain" description="Polysaccharide biosynthesis protein CapD-like" evidence="4">
    <location>
        <begin position="303"/>
        <end position="585"/>
    </location>
</feature>
<dbReference type="Proteomes" id="UP000003835">
    <property type="component" value="Unassembled WGS sequence"/>
</dbReference>
<dbReference type="InterPro" id="IPR051203">
    <property type="entry name" value="Polysaccharide_Synthase-Rel"/>
</dbReference>
<dbReference type="EMBL" id="DS989864">
    <property type="protein sequence ID" value="EDX72513.1"/>
    <property type="molecule type" value="Genomic_DNA"/>
</dbReference>
<feature type="transmembrane region" description="Helical" evidence="3">
    <location>
        <begin position="108"/>
        <end position="133"/>
    </location>
</feature>
<dbReference type="PANTHER" id="PTHR43318:SF1">
    <property type="entry name" value="POLYSACCHARIDE BIOSYNTHESIS PROTEIN EPSC-RELATED"/>
    <property type="match status" value="1"/>
</dbReference>
<feature type="transmembrane region" description="Helical" evidence="3">
    <location>
        <begin position="80"/>
        <end position="102"/>
    </location>
</feature>
<evidence type="ECO:0000256" key="1">
    <source>
        <dbReference type="ARBA" id="ARBA00007430"/>
    </source>
</evidence>
<evidence type="ECO:0000259" key="4">
    <source>
        <dbReference type="Pfam" id="PF02719"/>
    </source>
</evidence>
<dbReference type="Gene3D" id="3.40.50.720">
    <property type="entry name" value="NAD(P)-binding Rossmann-like Domain"/>
    <property type="match status" value="2"/>
</dbReference>
<dbReference type="Pfam" id="PF02719">
    <property type="entry name" value="Polysacc_synt_2"/>
    <property type="match status" value="1"/>
</dbReference>
<dbReference type="SUPFAM" id="SSF51735">
    <property type="entry name" value="NAD(P)-binding Rossmann-fold domains"/>
    <property type="match status" value="2"/>
</dbReference>
<dbReference type="PANTHER" id="PTHR43318">
    <property type="entry name" value="UDP-N-ACETYLGLUCOSAMINE 4,6-DEHYDRATASE"/>
    <property type="match status" value="1"/>
</dbReference>
<organism evidence="5 6">
    <name type="scientific">Coleofasciculus chthonoplastes PCC 7420</name>
    <dbReference type="NCBI Taxonomy" id="118168"/>
    <lineage>
        <taxon>Bacteria</taxon>
        <taxon>Bacillati</taxon>
        <taxon>Cyanobacteriota</taxon>
        <taxon>Cyanophyceae</taxon>
        <taxon>Coleofasciculales</taxon>
        <taxon>Coleofasciculaceae</taxon>
        <taxon>Coleofasciculus</taxon>
    </lineage>
</organism>
<gene>
    <name evidence="5" type="ORF">MC7420_3585</name>
</gene>
<keyword evidence="3" id="KW-0472">Membrane</keyword>
<dbReference type="STRING" id="118168.MC7420_3585"/>
<dbReference type="InterPro" id="IPR003869">
    <property type="entry name" value="Polysac_CapD-like"/>
</dbReference>
<keyword evidence="6" id="KW-1185">Reference proteome</keyword>
<accession>B4VZX3</accession>
<evidence type="ECO:0000313" key="6">
    <source>
        <dbReference type="Proteomes" id="UP000003835"/>
    </source>
</evidence>
<evidence type="ECO:0000313" key="5">
    <source>
        <dbReference type="EMBL" id="EDX72513.1"/>
    </source>
</evidence>
<dbReference type="CDD" id="cd05237">
    <property type="entry name" value="UDP_invert_4-6DH_SDR_e"/>
    <property type="match status" value="1"/>
</dbReference>
<feature type="transmembrane region" description="Helical" evidence="3">
    <location>
        <begin position="12"/>
        <end position="33"/>
    </location>
</feature>
<name>B4VZX3_9CYAN</name>
<dbReference type="RefSeq" id="WP_006104511.1">
    <property type="nucleotide sequence ID" value="NZ_DS989864.1"/>
</dbReference>
<dbReference type="HOGENOM" id="CLU_013560_5_2_3"/>
<feature type="compositionally biased region" description="Polar residues" evidence="2">
    <location>
        <begin position="633"/>
        <end position="642"/>
    </location>
</feature>
<sequence>MPQKRLFPSAYRLGQLGLDGFVAWSAFSLAFWFRFDGHIPASHQTMAWMLPLLAIPGRLLFHATFGLYRQVWRLFGLKDATTLCQSITLYSLLILVITRLLIPRFTSFSGIPLGVAVIDWSFCVMGMIALRYARRRFVRYHPRDRTASPRDPQRVLLVGAGRAGSQIVQEVNQNRQLNLEILGFLDDDPTKIGRKVEGIPVLGATSQLVPIAKRLNADEVIISMPSAKASQIRKLVELAQGSALKLKVLPGQAELLCDRSLTPQARPIQIQDILGRPEIKLDFADEFNQQFPSARSQIYQRTVLVTGAGGTIGSEICRQIARLEPQHLLLLGRGENSIFNIEQELRRDFPNLKATPIIADIRHQRRIQTIFQTWQPEIVFHAAAHKHVPLMQHNPTEALENNALASAHLAQLAEQQGVDTFVLISTDKAVDPCNFMGLSKRLAELLVKACAAKSQTRFLVVRFGNVLGSRGSVIPIFQAQIARGGPVTVTDANMTRYFMTTPEASQLVIQSLAVGQSGQTLILDMGQPVKILDLAQQMIQLAGFMPELDIPIKITGLRPGEKLHESLVGSTEKVSATEHPKIMAVSSQLPSREALMQAIANLSEATVASFPHNLLWTTAQWCLSILESQPCQNLGKQSPQNKRSSDKPVETEIPEIS</sequence>
<dbReference type="OrthoDB" id="9803111at2"/>
<dbReference type="eggNOG" id="COG1086">
    <property type="taxonomic scope" value="Bacteria"/>
</dbReference>
<comment type="similarity">
    <text evidence="1">Belongs to the polysaccharide synthase family.</text>
</comment>
<protein>
    <submittedName>
        <fullName evidence="5">Polysaccharide biosynthesis protein</fullName>
    </submittedName>
</protein>
<dbReference type="AlphaFoldDB" id="B4VZX3"/>
<feature type="region of interest" description="Disordered" evidence="2">
    <location>
        <begin position="633"/>
        <end position="657"/>
    </location>
</feature>
<dbReference type="InterPro" id="IPR036291">
    <property type="entry name" value="NAD(P)-bd_dom_sf"/>
</dbReference>
<proteinExistence type="inferred from homology"/>
<dbReference type="Pfam" id="PF13727">
    <property type="entry name" value="CoA_binding_3"/>
    <property type="match status" value="1"/>
</dbReference>
<keyword evidence="3" id="KW-1133">Transmembrane helix</keyword>
<evidence type="ECO:0000256" key="3">
    <source>
        <dbReference type="SAM" id="Phobius"/>
    </source>
</evidence>
<feature type="transmembrane region" description="Helical" evidence="3">
    <location>
        <begin position="45"/>
        <end position="68"/>
    </location>
</feature>
<reference evidence="5 6" key="1">
    <citation type="submission" date="2008-07" db="EMBL/GenBank/DDBJ databases">
        <authorList>
            <person name="Tandeau de Marsac N."/>
            <person name="Ferriera S."/>
            <person name="Johnson J."/>
            <person name="Kravitz S."/>
            <person name="Beeson K."/>
            <person name="Sutton G."/>
            <person name="Rogers Y.-H."/>
            <person name="Friedman R."/>
            <person name="Frazier M."/>
            <person name="Venter J.C."/>
        </authorList>
    </citation>
    <scope>NUCLEOTIDE SEQUENCE [LARGE SCALE GENOMIC DNA]</scope>
    <source>
        <strain evidence="5 6">PCC 7420</strain>
    </source>
</reference>
<evidence type="ECO:0000256" key="2">
    <source>
        <dbReference type="SAM" id="MobiDB-lite"/>
    </source>
</evidence>